<organism evidence="4 5">
    <name type="scientific">Hufsiella arboris</name>
    <dbReference type="NCBI Taxonomy" id="2695275"/>
    <lineage>
        <taxon>Bacteria</taxon>
        <taxon>Pseudomonadati</taxon>
        <taxon>Bacteroidota</taxon>
        <taxon>Sphingobacteriia</taxon>
        <taxon>Sphingobacteriales</taxon>
        <taxon>Sphingobacteriaceae</taxon>
        <taxon>Hufsiella</taxon>
    </lineage>
</organism>
<accession>A0A7K1Y731</accession>
<dbReference type="GO" id="GO:0016788">
    <property type="term" value="F:hydrolase activity, acting on ester bonds"/>
    <property type="evidence" value="ECO:0007669"/>
    <property type="project" value="InterPro"/>
</dbReference>
<keyword evidence="2" id="KW-0732">Signal</keyword>
<dbReference type="InterPro" id="IPR045619">
    <property type="entry name" value="DUF6443"/>
</dbReference>
<keyword evidence="5" id="KW-1185">Reference proteome</keyword>
<feature type="chain" id="PRO_5029603555" evidence="2">
    <location>
        <begin position="24"/>
        <end position="1128"/>
    </location>
</feature>
<proteinExistence type="predicted"/>
<reference evidence="4 5" key="1">
    <citation type="submission" date="2019-11" db="EMBL/GenBank/DDBJ databases">
        <title>Pedobacter sp. HMF7647 Genome sequencing and assembly.</title>
        <authorList>
            <person name="Kang H."/>
            <person name="Kim H."/>
            <person name="Joh K."/>
        </authorList>
    </citation>
    <scope>NUCLEOTIDE SEQUENCE [LARGE SCALE GENOMIC DNA]</scope>
    <source>
        <strain evidence="4 5">HMF7647</strain>
    </source>
</reference>
<dbReference type="Gene3D" id="1.10.575.10">
    <property type="entry name" value="P1 Nuclease"/>
    <property type="match status" value="1"/>
</dbReference>
<dbReference type="PANTHER" id="PTHR32305:SF15">
    <property type="entry name" value="PROTEIN RHSA-RELATED"/>
    <property type="match status" value="1"/>
</dbReference>
<comment type="caution">
    <text evidence="4">The sequence shown here is derived from an EMBL/GenBank/DDBJ whole genome shotgun (WGS) entry which is preliminary data.</text>
</comment>
<name>A0A7K1Y731_9SPHI</name>
<dbReference type="EMBL" id="WVHT01000002">
    <property type="protein sequence ID" value="MXV50382.1"/>
    <property type="molecule type" value="Genomic_DNA"/>
</dbReference>
<dbReference type="Gene3D" id="2.180.10.10">
    <property type="entry name" value="RHS repeat-associated core"/>
    <property type="match status" value="1"/>
</dbReference>
<feature type="domain" description="DUF6443" evidence="3">
    <location>
        <begin position="90"/>
        <end position="229"/>
    </location>
</feature>
<feature type="signal peptide" evidence="2">
    <location>
        <begin position="1"/>
        <end position="23"/>
    </location>
</feature>
<dbReference type="NCBIfam" id="TIGR03696">
    <property type="entry name" value="Rhs_assc_core"/>
    <property type="match status" value="1"/>
</dbReference>
<protein>
    <submittedName>
        <fullName evidence="4">RHS repeat-associated core domain-containing protein</fullName>
    </submittedName>
</protein>
<dbReference type="InterPro" id="IPR008947">
    <property type="entry name" value="PLipase_C/P1_nuclease_dom_sf"/>
</dbReference>
<evidence type="ECO:0000256" key="1">
    <source>
        <dbReference type="SAM" id="MobiDB-lite"/>
    </source>
</evidence>
<evidence type="ECO:0000313" key="5">
    <source>
        <dbReference type="Proteomes" id="UP000466586"/>
    </source>
</evidence>
<dbReference type="AlphaFoldDB" id="A0A7K1Y731"/>
<evidence type="ECO:0000313" key="4">
    <source>
        <dbReference type="EMBL" id="MXV50382.1"/>
    </source>
</evidence>
<dbReference type="PANTHER" id="PTHR32305">
    <property type="match status" value="1"/>
</dbReference>
<sequence length="1128" mass="124489">MRKILITFQIAGCLLAISKNSLAQFTADAYDKSASSGLSGNLDVTAGRSITLSPGFSTNGFTFSARIVPLVANCVPLASSVSTNMNRIVTWVPQTEITVASQLPSKSVCEVMQSVQYLDGLGRLIQTVRVKGNADASRDVVTPAAYDQYGREVLKYLPYASGSNDGSFKSSAVSLQQAYYNTPTAGVSPVSGAYAETQFEASPLNRVLKQGAPGALWQIGQNHAVQQAYEGNTAGEVNKWMVSGNGAAVSGQYTAATLYKTRTIDENQHESIEYKDMQGKVILKKVQVDGSTYASTYYVYDDLDNLVFVIPPKVTVAAFDENTTEFTSLMYGYRYDGRNRLVRKKLPGKGWESLVYNALDQVVATQDAVQAASQKYTFIKYDGQGRVIQSGEVSDARTADVIAAALVNQEKNFESRDNSTEGYTQESWPGSWNKLYTVNYYDDYSFPGKPYSSTATEISSRTTGLLTGSKVRNLQTGVMLWTVNFYNEEGRLRESVVQNNVGGADRYVSVYNKITGQLTQTTRTHSSSSVAGLAITTQNKYDHMGRLKQSFQQTGATGENVLVSQLEYNDIGQLWHKGLHNNQQTITYSYNERGWLNASSSPLFSEQLRYGNPAHGAAAQYNGNISEQEYTAPISGSQYVTYSYDAMNRLTGGNSSAGYSETGISYDLNGNMLSLTRQGKGTINYPAYIGNRLMEVSGYKAGTFGYDLNGNKNAEATTMAGQSKNLSIGYNFLNLPETISGTSNITYTYDATGRKLRKVSATTGTTTDYVDGIQYNNNTLDFVKTSEGRAISSSGNFSNYEYTLTDHLGNNRVMFDTGSGSIVKRGEADYYPFGLNVERQVNAGNKYLYNQKEIQEELTEYDYGARFYDPVIARWTSVDPLAEINRRWSPYNYGKNNPIRNIDPDGMAVVETARGTMYTGDDVIAKFKDLKAQLSDKEPDDNSEEPKGPTWSSKYGFHVHQHANRVGLYRGINNSNDPELTTELDELNAGTEYADSDPFQTGDNSYRHAMRNKSQTVAQAKSEADAFVRKQFALAKKLKAEGKIVEAYYQFAIGLHTLQDATSPAHAGFQEWSDHPSATQIFNHVTQELFYPGENSNLQKITNQYLDWFQKSNAPLPSGNLFDGIKHD</sequence>
<gene>
    <name evidence="4" type="ORF">GS399_05305</name>
</gene>
<dbReference type="Proteomes" id="UP000466586">
    <property type="component" value="Unassembled WGS sequence"/>
</dbReference>
<dbReference type="RefSeq" id="WP_160843559.1">
    <property type="nucleotide sequence ID" value="NZ_WVHT01000002.1"/>
</dbReference>
<feature type="region of interest" description="Disordered" evidence="1">
    <location>
        <begin position="934"/>
        <end position="955"/>
    </location>
</feature>
<dbReference type="InterPro" id="IPR050708">
    <property type="entry name" value="T6SS_VgrG/RHS"/>
</dbReference>
<dbReference type="Pfam" id="PF20041">
    <property type="entry name" value="DUF6443"/>
    <property type="match status" value="1"/>
</dbReference>
<evidence type="ECO:0000256" key="2">
    <source>
        <dbReference type="SAM" id="SignalP"/>
    </source>
</evidence>
<evidence type="ECO:0000259" key="3">
    <source>
        <dbReference type="Pfam" id="PF20041"/>
    </source>
</evidence>
<dbReference type="InterPro" id="IPR022385">
    <property type="entry name" value="Rhs_assc_core"/>
</dbReference>
<dbReference type="SUPFAM" id="SSF48537">
    <property type="entry name" value="Phospholipase C/P1 nuclease"/>
    <property type="match status" value="1"/>
</dbReference>